<dbReference type="GO" id="GO:0019464">
    <property type="term" value="P:glycine decarboxylation via glycine cleavage system"/>
    <property type="evidence" value="ECO:0007669"/>
    <property type="project" value="UniProtKB-UniRule"/>
</dbReference>
<evidence type="ECO:0000256" key="6">
    <source>
        <dbReference type="ARBA" id="ARBA00047665"/>
    </source>
</evidence>
<evidence type="ECO:0000256" key="5">
    <source>
        <dbReference type="ARBA" id="ARBA00031395"/>
    </source>
</evidence>
<dbReference type="InterPro" id="IPR022903">
    <property type="entry name" value="GcvT_bac"/>
</dbReference>
<dbReference type="SUPFAM" id="SSF101790">
    <property type="entry name" value="Aminomethyltransferase beta-barrel domain"/>
    <property type="match status" value="1"/>
</dbReference>
<comment type="similarity">
    <text evidence="1 7">Belongs to the GcvT family.</text>
</comment>
<evidence type="ECO:0000256" key="1">
    <source>
        <dbReference type="ARBA" id="ARBA00008609"/>
    </source>
</evidence>
<dbReference type="EC" id="2.1.2.10" evidence="2 7"/>
<evidence type="ECO:0000256" key="3">
    <source>
        <dbReference type="ARBA" id="ARBA00022576"/>
    </source>
</evidence>
<dbReference type="Gene3D" id="3.30.70.1400">
    <property type="entry name" value="Aminomethyltransferase beta-barrel domains"/>
    <property type="match status" value="1"/>
</dbReference>
<feature type="region of interest" description="Disordered" evidence="9">
    <location>
        <begin position="1"/>
        <end position="20"/>
    </location>
</feature>
<dbReference type="AlphaFoldDB" id="A0A9D1AA69"/>
<feature type="domain" description="GCVT N-terminal" evidence="10">
    <location>
        <begin position="36"/>
        <end position="293"/>
    </location>
</feature>
<evidence type="ECO:0000256" key="8">
    <source>
        <dbReference type="PIRSR" id="PIRSR006487-1"/>
    </source>
</evidence>
<dbReference type="GO" id="GO:0004047">
    <property type="term" value="F:aminomethyltransferase activity"/>
    <property type="evidence" value="ECO:0007669"/>
    <property type="project" value="UniProtKB-UniRule"/>
</dbReference>
<reference evidence="12" key="1">
    <citation type="submission" date="2020-10" db="EMBL/GenBank/DDBJ databases">
        <authorList>
            <person name="Gilroy R."/>
        </authorList>
    </citation>
    <scope>NUCLEOTIDE SEQUENCE</scope>
    <source>
        <strain evidence="12">ChiSjej4B22-8148</strain>
    </source>
</reference>
<dbReference type="Gene3D" id="3.30.1360.120">
    <property type="entry name" value="Probable tRNA modification gtpase trme, domain 1"/>
    <property type="match status" value="1"/>
</dbReference>
<keyword evidence="4 7" id="KW-0808">Transferase</keyword>
<dbReference type="Gene3D" id="2.40.30.110">
    <property type="entry name" value="Aminomethyltransferase beta-barrel domains"/>
    <property type="match status" value="1"/>
</dbReference>
<dbReference type="PIRSF" id="PIRSF006487">
    <property type="entry name" value="GcvT"/>
    <property type="match status" value="1"/>
</dbReference>
<dbReference type="NCBIfam" id="TIGR00528">
    <property type="entry name" value="gcvT"/>
    <property type="match status" value="1"/>
</dbReference>
<dbReference type="GO" id="GO:0005960">
    <property type="term" value="C:glycine cleavage complex"/>
    <property type="evidence" value="ECO:0007669"/>
    <property type="project" value="InterPro"/>
</dbReference>
<evidence type="ECO:0000313" key="13">
    <source>
        <dbReference type="Proteomes" id="UP000886757"/>
    </source>
</evidence>
<dbReference type="NCBIfam" id="NF001567">
    <property type="entry name" value="PRK00389.1"/>
    <property type="match status" value="1"/>
</dbReference>
<dbReference type="Gene3D" id="4.10.1250.10">
    <property type="entry name" value="Aminomethyltransferase fragment"/>
    <property type="match status" value="1"/>
</dbReference>
<comment type="catalytic activity">
    <reaction evidence="6 7">
        <text>N(6)-[(R)-S(8)-aminomethyldihydrolipoyl]-L-lysyl-[protein] + (6S)-5,6,7,8-tetrahydrofolate = N(6)-[(R)-dihydrolipoyl]-L-lysyl-[protein] + (6R)-5,10-methylene-5,6,7,8-tetrahydrofolate + NH4(+)</text>
        <dbReference type="Rhea" id="RHEA:16945"/>
        <dbReference type="Rhea" id="RHEA-COMP:10475"/>
        <dbReference type="Rhea" id="RHEA-COMP:10492"/>
        <dbReference type="ChEBI" id="CHEBI:15636"/>
        <dbReference type="ChEBI" id="CHEBI:28938"/>
        <dbReference type="ChEBI" id="CHEBI:57453"/>
        <dbReference type="ChEBI" id="CHEBI:83100"/>
        <dbReference type="ChEBI" id="CHEBI:83143"/>
        <dbReference type="EC" id="2.1.2.10"/>
    </reaction>
</comment>
<dbReference type="InterPro" id="IPR029043">
    <property type="entry name" value="GcvT/YgfZ_C"/>
</dbReference>
<dbReference type="HAMAP" id="MF_00259">
    <property type="entry name" value="GcvT"/>
    <property type="match status" value="1"/>
</dbReference>
<dbReference type="InterPro" id="IPR006222">
    <property type="entry name" value="GCVT_N"/>
</dbReference>
<dbReference type="GO" id="GO:0005829">
    <property type="term" value="C:cytosol"/>
    <property type="evidence" value="ECO:0007669"/>
    <property type="project" value="TreeGrafter"/>
</dbReference>
<comment type="caution">
    <text evidence="12">The sequence shown here is derived from an EMBL/GenBank/DDBJ whole genome shotgun (WGS) entry which is preliminary data.</text>
</comment>
<evidence type="ECO:0000313" key="12">
    <source>
        <dbReference type="EMBL" id="HIR12497.1"/>
    </source>
</evidence>
<feature type="domain" description="Aminomethyltransferase C-terminal" evidence="11">
    <location>
        <begin position="311"/>
        <end position="388"/>
    </location>
</feature>
<proteinExistence type="inferred from homology"/>
<feature type="binding site" evidence="8">
    <location>
        <position position="226"/>
    </location>
    <ligand>
        <name>substrate</name>
    </ligand>
</feature>
<evidence type="ECO:0000256" key="9">
    <source>
        <dbReference type="SAM" id="MobiDB-lite"/>
    </source>
</evidence>
<gene>
    <name evidence="7 12" type="primary">gcvT</name>
    <name evidence="12" type="ORF">IAB31_01080</name>
</gene>
<evidence type="ECO:0000259" key="10">
    <source>
        <dbReference type="Pfam" id="PF01571"/>
    </source>
</evidence>
<dbReference type="SUPFAM" id="SSF103025">
    <property type="entry name" value="Folate-binding domain"/>
    <property type="match status" value="1"/>
</dbReference>
<dbReference type="InterPro" id="IPR028896">
    <property type="entry name" value="GcvT/YgfZ/DmdA"/>
</dbReference>
<dbReference type="FunFam" id="3.30.70.1400:FF:000001">
    <property type="entry name" value="Aminomethyltransferase"/>
    <property type="match status" value="1"/>
</dbReference>
<dbReference type="InterPro" id="IPR027266">
    <property type="entry name" value="TrmE/GcvT-like"/>
</dbReference>
<dbReference type="InterPro" id="IPR006223">
    <property type="entry name" value="GcvT"/>
</dbReference>
<dbReference type="GO" id="GO:0008483">
    <property type="term" value="F:transaminase activity"/>
    <property type="evidence" value="ECO:0007669"/>
    <property type="project" value="UniProtKB-KW"/>
</dbReference>
<evidence type="ECO:0000256" key="2">
    <source>
        <dbReference type="ARBA" id="ARBA00012616"/>
    </source>
</evidence>
<comment type="function">
    <text evidence="7">The glycine cleavage system catalyzes the degradation of glycine.</text>
</comment>
<evidence type="ECO:0000256" key="7">
    <source>
        <dbReference type="HAMAP-Rule" id="MF_00259"/>
    </source>
</evidence>
<evidence type="ECO:0000256" key="4">
    <source>
        <dbReference type="ARBA" id="ARBA00022679"/>
    </source>
</evidence>
<sequence>MEVKSRNSADAADKKTCAAENPGKRGGIFVEKKTPLYETHVKYNGKMVPFAGYLLPVQYDTGVIGEHMAVREACGLFDVSHMGEILCKGKDALANLNYLLTNDYTEMYDGQARYSPMCNEQGGVVDDLIVYKIREEHYFIVVNAANREKDFAWMKGHAFGDVTFTDISDTTAQIALQGPKALEILKKLVQEEEIPEKYYSARFNGRIREISCIISRTGYTGEDGFEFYVPAQNASALWELLMEAGKEEGLVCCGLGARDTLRLEASMPLYGHELNEERTPLEAGLQPFVKRQKKDFIGKSAMEEKGDPKMKRVGLKAVGRGILREKQEVWDQEKKIGFITSGTFCPYLKQAVAMAVVPAEYSAAGRKVQADVRGRKVDALVVDLPFYKRKNK</sequence>
<dbReference type="Pfam" id="PF01571">
    <property type="entry name" value="GCV_T"/>
    <property type="match status" value="1"/>
</dbReference>
<dbReference type="Proteomes" id="UP000886757">
    <property type="component" value="Unassembled WGS sequence"/>
</dbReference>
<dbReference type="Pfam" id="PF08669">
    <property type="entry name" value="GCV_T_C"/>
    <property type="match status" value="1"/>
</dbReference>
<dbReference type="InterPro" id="IPR013977">
    <property type="entry name" value="GcvT_C"/>
</dbReference>
<dbReference type="PANTHER" id="PTHR43757:SF2">
    <property type="entry name" value="AMINOMETHYLTRANSFERASE, MITOCHONDRIAL"/>
    <property type="match status" value="1"/>
</dbReference>
<keyword evidence="3 7" id="KW-0032">Aminotransferase</keyword>
<organism evidence="12 13">
    <name type="scientific">Candidatus Choladousia intestinavium</name>
    <dbReference type="NCBI Taxonomy" id="2840727"/>
    <lineage>
        <taxon>Bacteria</taxon>
        <taxon>Bacillati</taxon>
        <taxon>Bacillota</taxon>
        <taxon>Clostridia</taxon>
        <taxon>Lachnospirales</taxon>
        <taxon>Lachnospiraceae</taxon>
        <taxon>Lachnospiraceae incertae sedis</taxon>
        <taxon>Candidatus Choladousia</taxon>
    </lineage>
</organism>
<name>A0A9D1AA69_9FIRM</name>
<feature type="compositionally biased region" description="Basic and acidic residues" evidence="9">
    <location>
        <begin position="1"/>
        <end position="17"/>
    </location>
</feature>
<dbReference type="PANTHER" id="PTHR43757">
    <property type="entry name" value="AMINOMETHYLTRANSFERASE"/>
    <property type="match status" value="1"/>
</dbReference>
<accession>A0A9D1AA69</accession>
<evidence type="ECO:0000259" key="11">
    <source>
        <dbReference type="Pfam" id="PF08669"/>
    </source>
</evidence>
<protein>
    <recommendedName>
        <fullName evidence="2 7">Aminomethyltransferase</fullName>
        <ecNumber evidence="2 7">2.1.2.10</ecNumber>
    </recommendedName>
    <alternativeName>
        <fullName evidence="5 7">Glycine cleavage system T protein</fullName>
    </alternativeName>
</protein>
<dbReference type="EMBL" id="DVGK01000016">
    <property type="protein sequence ID" value="HIR12497.1"/>
    <property type="molecule type" value="Genomic_DNA"/>
</dbReference>
<comment type="subunit">
    <text evidence="7">The glycine cleavage system is composed of four proteins: P, T, L and H.</text>
</comment>
<reference evidence="12" key="2">
    <citation type="journal article" date="2021" name="PeerJ">
        <title>Extensive microbial diversity within the chicken gut microbiome revealed by metagenomics and culture.</title>
        <authorList>
            <person name="Gilroy R."/>
            <person name="Ravi A."/>
            <person name="Getino M."/>
            <person name="Pursley I."/>
            <person name="Horton D.L."/>
            <person name="Alikhan N.F."/>
            <person name="Baker D."/>
            <person name="Gharbi K."/>
            <person name="Hall N."/>
            <person name="Watson M."/>
            <person name="Adriaenssens E.M."/>
            <person name="Foster-Nyarko E."/>
            <person name="Jarju S."/>
            <person name="Secka A."/>
            <person name="Antonio M."/>
            <person name="Oren A."/>
            <person name="Chaudhuri R.R."/>
            <person name="La Ragione R."/>
            <person name="Hildebrand F."/>
            <person name="Pallen M.J."/>
        </authorList>
    </citation>
    <scope>NUCLEOTIDE SEQUENCE</scope>
    <source>
        <strain evidence="12">ChiSjej4B22-8148</strain>
    </source>
</reference>